<feature type="region of interest" description="Disordered" evidence="1">
    <location>
        <begin position="137"/>
        <end position="165"/>
    </location>
</feature>
<dbReference type="EMBL" id="AMZH03017248">
    <property type="protein sequence ID" value="RRT43311.1"/>
    <property type="molecule type" value="Genomic_DNA"/>
</dbReference>
<evidence type="ECO:0000313" key="3">
    <source>
        <dbReference type="Proteomes" id="UP000287651"/>
    </source>
</evidence>
<sequence length="304" mass="32888">MLAVKLPMRKKKKKKTTWESTRFPLCFKTELCPHRPILIKAQRSSSHPPISPHILSLFYLPDAHCSLAPSLQSTTPHQTPPLPIPSCRQVRRRGKPHAARRRWGRAPTLPIPRPPLPLLLLLQVVLVVLSLFCGGDGHRHGQHHEEDSASSGEEDAADRETAVGKREEAAVLVPKEVQQVSVEVVAPVPASEEAQEVGVESVPDGVPEAGVVADLPVVVPADGPSTAKEEVVEVAEPAAETSKTSIDVDSLSHGTEQKPVPVLNNLVSQVPRESTELCRATADSEASTMNADLRLLLLLACCFC</sequence>
<evidence type="ECO:0000256" key="1">
    <source>
        <dbReference type="SAM" id="MobiDB-lite"/>
    </source>
</evidence>
<name>A0A426XVK1_ENSVE</name>
<reference evidence="2 3" key="1">
    <citation type="journal article" date="2014" name="Agronomy (Basel)">
        <title>A Draft Genome Sequence for Ensete ventricosum, the Drought-Tolerant Tree Against Hunger.</title>
        <authorList>
            <person name="Harrison J."/>
            <person name="Moore K.A."/>
            <person name="Paszkiewicz K."/>
            <person name="Jones T."/>
            <person name="Grant M."/>
            <person name="Ambacheew D."/>
            <person name="Muzemil S."/>
            <person name="Studholme D.J."/>
        </authorList>
    </citation>
    <scope>NUCLEOTIDE SEQUENCE [LARGE SCALE GENOMIC DNA]</scope>
</reference>
<evidence type="ECO:0000313" key="2">
    <source>
        <dbReference type="EMBL" id="RRT43311.1"/>
    </source>
</evidence>
<dbReference type="AlphaFoldDB" id="A0A426XVK1"/>
<feature type="compositionally biased region" description="Basic and acidic residues" evidence="1">
    <location>
        <begin position="137"/>
        <end position="147"/>
    </location>
</feature>
<proteinExistence type="predicted"/>
<protein>
    <submittedName>
        <fullName evidence="2">Uncharacterized protein</fullName>
    </submittedName>
</protein>
<feature type="region of interest" description="Disordered" evidence="1">
    <location>
        <begin position="72"/>
        <end position="91"/>
    </location>
</feature>
<accession>A0A426XVK1</accession>
<comment type="caution">
    <text evidence="2">The sequence shown here is derived from an EMBL/GenBank/DDBJ whole genome shotgun (WGS) entry which is preliminary data.</text>
</comment>
<feature type="region of interest" description="Disordered" evidence="1">
    <location>
        <begin position="236"/>
        <end position="257"/>
    </location>
</feature>
<organism evidence="2 3">
    <name type="scientific">Ensete ventricosum</name>
    <name type="common">Abyssinian banana</name>
    <name type="synonym">Musa ensete</name>
    <dbReference type="NCBI Taxonomy" id="4639"/>
    <lineage>
        <taxon>Eukaryota</taxon>
        <taxon>Viridiplantae</taxon>
        <taxon>Streptophyta</taxon>
        <taxon>Embryophyta</taxon>
        <taxon>Tracheophyta</taxon>
        <taxon>Spermatophyta</taxon>
        <taxon>Magnoliopsida</taxon>
        <taxon>Liliopsida</taxon>
        <taxon>Zingiberales</taxon>
        <taxon>Musaceae</taxon>
        <taxon>Ensete</taxon>
    </lineage>
</organism>
<gene>
    <name evidence="2" type="ORF">B296_00041578</name>
</gene>
<dbReference type="Proteomes" id="UP000287651">
    <property type="component" value="Unassembled WGS sequence"/>
</dbReference>